<dbReference type="InterPro" id="IPR009312">
    <property type="entry name" value="Phage_lambda_GpU-like"/>
</dbReference>
<dbReference type="AlphaFoldDB" id="A0A264VLG9"/>
<dbReference type="Proteomes" id="UP000216001">
    <property type="component" value="Unassembled WGS sequence"/>
</dbReference>
<evidence type="ECO:0000313" key="2">
    <source>
        <dbReference type="Proteomes" id="UP000216001"/>
    </source>
</evidence>
<dbReference type="Pfam" id="PF06141">
    <property type="entry name" value="Phage_tail_U"/>
    <property type="match status" value="1"/>
</dbReference>
<dbReference type="Gene3D" id="3.30.70.1700">
    <property type="entry name" value="Phage minor tail protein U"/>
    <property type="match status" value="1"/>
</dbReference>
<sequence length="132" mass="15202">MIKHTKIRQLVIEGLKTSLPKLSTYDGRPVNFDESELPVVAVYLTEPHPDPRYLDSNQWTATLHIELFLKAAKTDSDLDNWVEEKLYPAIESMSSLGDVLTDMTPKGFDYDRDDEMALWASVDITYQIEYDM</sequence>
<accession>A0A264VLG9</accession>
<dbReference type="RefSeq" id="WP_094963143.1">
    <property type="nucleotide sequence ID" value="NZ_NOWC01000044.1"/>
</dbReference>
<evidence type="ECO:0000313" key="1">
    <source>
        <dbReference type="EMBL" id="OZS72170.1"/>
    </source>
</evidence>
<comment type="caution">
    <text evidence="1">The sequence shown here is derived from an EMBL/GenBank/DDBJ whole genome shotgun (WGS) entry which is preliminary data.</text>
</comment>
<dbReference type="InterPro" id="IPR038512">
    <property type="entry name" value="GpU-like_sf"/>
</dbReference>
<dbReference type="SUPFAM" id="SSF143749">
    <property type="entry name" value="Phage tail protein-like"/>
    <property type="match status" value="1"/>
</dbReference>
<name>A0A264VLG9_PRORE</name>
<organism evidence="1 2">
    <name type="scientific">Providencia rettgeri</name>
    <dbReference type="NCBI Taxonomy" id="587"/>
    <lineage>
        <taxon>Bacteria</taxon>
        <taxon>Pseudomonadati</taxon>
        <taxon>Pseudomonadota</taxon>
        <taxon>Gammaproteobacteria</taxon>
        <taxon>Enterobacterales</taxon>
        <taxon>Morganellaceae</taxon>
        <taxon>Providencia</taxon>
    </lineage>
</organism>
<protein>
    <submittedName>
        <fullName evidence="1">Phage tail protein</fullName>
    </submittedName>
</protein>
<reference evidence="1 2" key="1">
    <citation type="submission" date="2017-07" db="EMBL/GenBank/DDBJ databases">
        <title>blaIMP-27 on transferable plasmids in Proteus mirabilis and Providencia rettgeri.</title>
        <authorList>
            <person name="Potter R."/>
        </authorList>
    </citation>
    <scope>NUCLEOTIDE SEQUENCE [LARGE SCALE GENOMIC DNA]</scope>
    <source>
        <strain evidence="1 2">PR1</strain>
    </source>
</reference>
<gene>
    <name evidence="1" type="ORF">CHI95_23330</name>
</gene>
<dbReference type="InterPro" id="IPR035934">
    <property type="entry name" value="Phage_tail_protein-like_sf"/>
</dbReference>
<proteinExistence type="predicted"/>
<dbReference type="EMBL" id="NOWC01000044">
    <property type="protein sequence ID" value="OZS72170.1"/>
    <property type="molecule type" value="Genomic_DNA"/>
</dbReference>
<dbReference type="OrthoDB" id="6537575at2"/>